<keyword evidence="14" id="KW-1185">Reference proteome</keyword>
<dbReference type="AlphaFoldDB" id="A0A170PIX8"/>
<dbReference type="EC" id="2.4.1.1" evidence="4"/>
<dbReference type="Pfam" id="PF00343">
    <property type="entry name" value="Phosphorylase"/>
    <property type="match status" value="1"/>
</dbReference>
<reference evidence="13" key="1">
    <citation type="submission" date="2016-01" db="EMBL/GenBank/DDBJ databases">
        <authorList>
            <person name="Mcilroy J.S."/>
            <person name="Karst M S."/>
            <person name="Albertsen M."/>
        </authorList>
    </citation>
    <scope>NUCLEOTIDE SEQUENCE</scope>
    <source>
        <strain evidence="13">Cfx-K</strain>
    </source>
</reference>
<dbReference type="OrthoDB" id="9760804at2"/>
<dbReference type="PANTHER" id="PTHR42655">
    <property type="entry name" value="GLYCOGEN PHOSPHORYLASE"/>
    <property type="match status" value="1"/>
</dbReference>
<feature type="domain" description="DUF3417" evidence="12">
    <location>
        <begin position="8"/>
        <end position="117"/>
    </location>
</feature>
<dbReference type="RefSeq" id="WP_095044355.1">
    <property type="nucleotide sequence ID" value="NZ_LN890655.1"/>
</dbReference>
<evidence type="ECO:0000256" key="7">
    <source>
        <dbReference type="ARBA" id="ARBA00022679"/>
    </source>
</evidence>
<evidence type="ECO:0000256" key="1">
    <source>
        <dbReference type="ARBA" id="ARBA00001275"/>
    </source>
</evidence>
<protein>
    <recommendedName>
        <fullName evidence="4">glycogen phosphorylase</fullName>
        <ecNumber evidence="4">2.4.1.1</ecNumber>
    </recommendedName>
</protein>
<dbReference type="PANTHER" id="PTHR42655:SF1">
    <property type="entry name" value="GLYCOGEN PHOSPHORYLASE"/>
    <property type="match status" value="1"/>
</dbReference>
<comment type="cofactor">
    <cofactor evidence="2">
        <name>pyridoxal 5'-phosphate</name>
        <dbReference type="ChEBI" id="CHEBI:597326"/>
    </cofactor>
</comment>
<evidence type="ECO:0000256" key="3">
    <source>
        <dbReference type="ARBA" id="ARBA00006047"/>
    </source>
</evidence>
<dbReference type="PROSITE" id="PS00102">
    <property type="entry name" value="PHOSPHORYLASE"/>
    <property type="match status" value="1"/>
</dbReference>
<comment type="function">
    <text evidence="10">Phosphorylase is an important allosteric enzyme in carbohydrate metabolism. Enzymes from different sources differ in their regulatory mechanisms and in their natural substrates. However, all known phosphorylases share catalytic and structural properties.</text>
</comment>
<evidence type="ECO:0000256" key="8">
    <source>
        <dbReference type="ARBA" id="ARBA00022898"/>
    </source>
</evidence>
<keyword evidence="9" id="KW-0119">Carbohydrate metabolism</keyword>
<comment type="similarity">
    <text evidence="3">Belongs to the glycogen phosphorylase family.</text>
</comment>
<dbReference type="KEGG" id="pbf:CFX0092_A3229"/>
<evidence type="ECO:0000313" key="13">
    <source>
        <dbReference type="EMBL" id="CUS05107.2"/>
    </source>
</evidence>
<evidence type="ECO:0000256" key="6">
    <source>
        <dbReference type="ARBA" id="ARBA00022676"/>
    </source>
</evidence>
<dbReference type="InterPro" id="IPR011834">
    <property type="entry name" value="Agluc_phsphrylas"/>
</dbReference>
<dbReference type="EMBL" id="LN890655">
    <property type="protein sequence ID" value="CUS05107.2"/>
    <property type="molecule type" value="Genomic_DNA"/>
</dbReference>
<evidence type="ECO:0000259" key="12">
    <source>
        <dbReference type="Pfam" id="PF11897"/>
    </source>
</evidence>
<dbReference type="Pfam" id="PF11897">
    <property type="entry name" value="DUF3417"/>
    <property type="match status" value="1"/>
</dbReference>
<accession>A0A170PIX8</accession>
<dbReference type="NCBIfam" id="TIGR02094">
    <property type="entry name" value="more_P_ylases"/>
    <property type="match status" value="1"/>
</dbReference>
<dbReference type="GO" id="GO:0005975">
    <property type="term" value="P:carbohydrate metabolic process"/>
    <property type="evidence" value="ECO:0007669"/>
    <property type="project" value="InterPro"/>
</dbReference>
<evidence type="ECO:0000256" key="11">
    <source>
        <dbReference type="PIRSR" id="PIRSR000460-1"/>
    </source>
</evidence>
<name>A0A170PIX8_9CHLR</name>
<evidence type="ECO:0000256" key="10">
    <source>
        <dbReference type="ARBA" id="ARBA00025174"/>
    </source>
</evidence>
<organism evidence="13 14">
    <name type="scientific">Candidatus Promineifilum breve</name>
    <dbReference type="NCBI Taxonomy" id="1806508"/>
    <lineage>
        <taxon>Bacteria</taxon>
        <taxon>Bacillati</taxon>
        <taxon>Chloroflexota</taxon>
        <taxon>Ardenticatenia</taxon>
        <taxon>Candidatus Promineifilales</taxon>
        <taxon>Candidatus Promineifilaceae</taxon>
        <taxon>Candidatus Promineifilum</taxon>
    </lineage>
</organism>
<dbReference type="GO" id="GO:0030170">
    <property type="term" value="F:pyridoxal phosphate binding"/>
    <property type="evidence" value="ECO:0007669"/>
    <property type="project" value="InterPro"/>
</dbReference>
<dbReference type="InterPro" id="IPR000811">
    <property type="entry name" value="Glyco_trans_35"/>
</dbReference>
<keyword evidence="5" id="KW-0021">Allosteric enzyme</keyword>
<dbReference type="Proteomes" id="UP000215027">
    <property type="component" value="Chromosome I"/>
</dbReference>
<evidence type="ECO:0000256" key="2">
    <source>
        <dbReference type="ARBA" id="ARBA00001933"/>
    </source>
</evidence>
<comment type="catalytic activity">
    <reaction evidence="1">
        <text>[(1-&gt;4)-alpha-D-glucosyl](n) + phosphate = [(1-&gt;4)-alpha-D-glucosyl](n-1) + alpha-D-glucose 1-phosphate</text>
        <dbReference type="Rhea" id="RHEA:41732"/>
        <dbReference type="Rhea" id="RHEA-COMP:9584"/>
        <dbReference type="Rhea" id="RHEA-COMP:9586"/>
        <dbReference type="ChEBI" id="CHEBI:15444"/>
        <dbReference type="ChEBI" id="CHEBI:43474"/>
        <dbReference type="ChEBI" id="CHEBI:58601"/>
        <dbReference type="EC" id="2.4.1.1"/>
    </reaction>
</comment>
<keyword evidence="6 13" id="KW-0328">Glycosyltransferase</keyword>
<keyword evidence="8 11" id="KW-0663">Pyridoxal phosphate</keyword>
<evidence type="ECO:0000256" key="9">
    <source>
        <dbReference type="ARBA" id="ARBA00023277"/>
    </source>
</evidence>
<dbReference type="InterPro" id="IPR052182">
    <property type="entry name" value="Glycogen/Maltodextrin_Phosph"/>
</dbReference>
<evidence type="ECO:0000256" key="4">
    <source>
        <dbReference type="ARBA" id="ARBA00012591"/>
    </source>
</evidence>
<proteinExistence type="inferred from homology"/>
<sequence length="714" mass="82193">MQDLIERMPEKLRRLPELAYNVWWSWNAEAREIFRRLDYPLWRRTLHNPVLVLRQVSDENLLARARDASFLRRFNKVMMDYDRAMSNGHSWFHTTYPHLTRKTIAYFSFEFGLHSSLPIYSGGLGILAGDHAKEASDLGLPFVGIGFLYPQGYFRQHVPSHGWQEAIYDPIDMTNVPILPVHKEDGEEMRISVEMGGRLVHARIWRIQVGRVPLFLMDTDVPENQPWDRELSARLYSGDSEMRIRQEIMLGVGGVRLLHLLGYDPAVLHMNEGHSAFLLLEAVRERVAAGLSFEEACREVKARTIFTTHTPVPAGHDVFAFHLMDKYFYGYWDQLGISRGEFLSLGQHEEPWGAAFNMTVLALRMAGQFNGVSALHGQVSREMWHHVWPHVPVDEVPITSVTNGIHVPTWTAGEMRHIFNKYLGADWEDHHDDPVLWERLTETSDEELWQVHVALKAKLMSYLRSRARRSWVNGMCDPTEVLVSGTLLDPHALTIGFARRFATYKRASLLFSDMDRLRSILLDIHRPVQLIFAGKAHPADEPGKHLIQQVHGMAKSNQFGGRVAFVENYDMHSARYFKQGVDVWLNTPRRPREASGTSGMKASLNGIPNLSILDGWWVEGYNGANGWAIEDRQFDNVDEQDAHDAQAIYRLLEEEIVPLYYSQDRDGIPRGWVEVMREAIRSNAWRFSTRRMVKEYTTELYLKAMTAELLAEPV</sequence>
<feature type="modified residue" description="N6-(pyridoxal phosphate)lysine" evidence="11">
    <location>
        <position position="601"/>
    </location>
</feature>
<evidence type="ECO:0000256" key="5">
    <source>
        <dbReference type="ARBA" id="ARBA00022533"/>
    </source>
</evidence>
<evidence type="ECO:0000313" key="14">
    <source>
        <dbReference type="Proteomes" id="UP000215027"/>
    </source>
</evidence>
<dbReference type="InterPro" id="IPR024517">
    <property type="entry name" value="Glycogen_phosphorylase_DUF3417"/>
</dbReference>
<dbReference type="PIRSF" id="PIRSF000460">
    <property type="entry name" value="Pprylas_GlgP"/>
    <property type="match status" value="1"/>
</dbReference>
<dbReference type="Gene3D" id="3.40.50.2000">
    <property type="entry name" value="Glycogen Phosphorylase B"/>
    <property type="match status" value="3"/>
</dbReference>
<dbReference type="InterPro" id="IPR035090">
    <property type="entry name" value="Pyridoxal_P_attach_site"/>
</dbReference>
<keyword evidence="7 13" id="KW-0808">Transferase</keyword>
<dbReference type="GO" id="GO:0008184">
    <property type="term" value="F:glycogen phosphorylase activity"/>
    <property type="evidence" value="ECO:0007669"/>
    <property type="project" value="InterPro"/>
</dbReference>
<gene>
    <name evidence="13" type="primary">glgP</name>
    <name evidence="13" type="ORF">CFX0092_A3229</name>
</gene>
<dbReference type="SUPFAM" id="SSF53756">
    <property type="entry name" value="UDP-Glycosyltransferase/glycogen phosphorylase"/>
    <property type="match status" value="1"/>
</dbReference>